<reference evidence="12 13" key="1">
    <citation type="journal article" date="2014" name="Genome Biol. Evol.">
        <title>Comparative genomics and transcriptomics analyses reveal divergent lifestyle features of nematode endoparasitic fungus Hirsutella minnesotensis.</title>
        <authorList>
            <person name="Lai Y."/>
            <person name="Liu K."/>
            <person name="Zhang X."/>
            <person name="Zhang X."/>
            <person name="Li K."/>
            <person name="Wang N."/>
            <person name="Shu C."/>
            <person name="Wu Y."/>
            <person name="Wang C."/>
            <person name="Bushley K.E."/>
            <person name="Xiang M."/>
            <person name="Liu X."/>
        </authorList>
    </citation>
    <scope>NUCLEOTIDE SEQUENCE [LARGE SCALE GENOMIC DNA]</scope>
    <source>
        <strain evidence="12 13">3608</strain>
    </source>
</reference>
<dbReference type="OrthoDB" id="5394106at2759"/>
<organism evidence="12 13">
    <name type="scientific">Hirsutella minnesotensis 3608</name>
    <dbReference type="NCBI Taxonomy" id="1043627"/>
    <lineage>
        <taxon>Eukaryota</taxon>
        <taxon>Fungi</taxon>
        <taxon>Dikarya</taxon>
        <taxon>Ascomycota</taxon>
        <taxon>Pezizomycotina</taxon>
        <taxon>Sordariomycetes</taxon>
        <taxon>Hypocreomycetidae</taxon>
        <taxon>Hypocreales</taxon>
        <taxon>Ophiocordycipitaceae</taxon>
        <taxon>Hirsutella</taxon>
    </lineage>
</organism>
<dbReference type="Pfam" id="PF07557">
    <property type="entry name" value="Shugoshin_C"/>
    <property type="match status" value="1"/>
</dbReference>
<feature type="compositionally biased region" description="Polar residues" evidence="9">
    <location>
        <begin position="123"/>
        <end position="132"/>
    </location>
</feature>
<feature type="domain" description="Shugoshin N-terminal coiled-coil" evidence="11">
    <location>
        <begin position="17"/>
        <end position="61"/>
    </location>
</feature>
<evidence type="ECO:0008006" key="14">
    <source>
        <dbReference type="Google" id="ProtNLM"/>
    </source>
</evidence>
<feature type="region of interest" description="Disordered" evidence="9">
    <location>
        <begin position="169"/>
        <end position="198"/>
    </location>
</feature>
<dbReference type="AlphaFoldDB" id="A0A0F7ZMA9"/>
<feature type="compositionally biased region" description="Basic and acidic residues" evidence="9">
    <location>
        <begin position="315"/>
        <end position="326"/>
    </location>
</feature>
<keyword evidence="3" id="KW-0158">Chromosome</keyword>
<evidence type="ECO:0000256" key="7">
    <source>
        <dbReference type="ARBA" id="ARBA00023306"/>
    </source>
</evidence>
<feature type="compositionally biased region" description="Basic residues" evidence="9">
    <location>
        <begin position="109"/>
        <end position="118"/>
    </location>
</feature>
<keyword evidence="8" id="KW-0137">Centromere</keyword>
<accession>A0A0F7ZMA9</accession>
<evidence type="ECO:0000256" key="3">
    <source>
        <dbReference type="ARBA" id="ARBA00022454"/>
    </source>
</evidence>
<comment type="subcellular location">
    <subcellularLocation>
        <location evidence="1">Chromosome</location>
        <location evidence="1">Centromere</location>
    </subcellularLocation>
</comment>
<evidence type="ECO:0000256" key="2">
    <source>
        <dbReference type="ARBA" id="ARBA00010845"/>
    </source>
</evidence>
<dbReference type="Pfam" id="PF07558">
    <property type="entry name" value="Shugoshin_N"/>
    <property type="match status" value="1"/>
</dbReference>
<evidence type="ECO:0000256" key="4">
    <source>
        <dbReference type="ARBA" id="ARBA00022618"/>
    </source>
</evidence>
<dbReference type="CDD" id="cd14686">
    <property type="entry name" value="bZIP"/>
    <property type="match status" value="1"/>
</dbReference>
<dbReference type="InterPro" id="IPR011516">
    <property type="entry name" value="Shugoshin_N"/>
</dbReference>
<evidence type="ECO:0000256" key="5">
    <source>
        <dbReference type="ARBA" id="ARBA00022829"/>
    </source>
</evidence>
<evidence type="ECO:0000256" key="6">
    <source>
        <dbReference type="ARBA" id="ARBA00023054"/>
    </source>
</evidence>
<dbReference type="Proteomes" id="UP000054481">
    <property type="component" value="Unassembled WGS sequence"/>
</dbReference>
<dbReference type="GO" id="GO:0051301">
    <property type="term" value="P:cell division"/>
    <property type="evidence" value="ECO:0007669"/>
    <property type="project" value="UniProtKB-KW"/>
</dbReference>
<feature type="compositionally biased region" description="Polar residues" evidence="9">
    <location>
        <begin position="617"/>
        <end position="629"/>
    </location>
</feature>
<evidence type="ECO:0000256" key="8">
    <source>
        <dbReference type="ARBA" id="ARBA00023328"/>
    </source>
</evidence>
<keyword evidence="4" id="KW-0132">Cell division</keyword>
<feature type="compositionally biased region" description="Low complexity" evidence="9">
    <location>
        <begin position="352"/>
        <end position="364"/>
    </location>
</feature>
<evidence type="ECO:0000256" key="9">
    <source>
        <dbReference type="SAM" id="MobiDB-lite"/>
    </source>
</evidence>
<evidence type="ECO:0000256" key="1">
    <source>
        <dbReference type="ARBA" id="ARBA00004584"/>
    </source>
</evidence>
<name>A0A0F7ZMA9_9HYPO</name>
<feature type="compositionally biased region" description="Polar residues" evidence="9">
    <location>
        <begin position="538"/>
        <end position="547"/>
    </location>
</feature>
<feature type="compositionally biased region" description="Basic and acidic residues" evidence="9">
    <location>
        <begin position="462"/>
        <end position="475"/>
    </location>
</feature>
<dbReference type="GO" id="GO:0000779">
    <property type="term" value="C:condensed chromosome, centromeric region"/>
    <property type="evidence" value="ECO:0007669"/>
    <property type="project" value="UniProtKB-ARBA"/>
</dbReference>
<proteinExistence type="inferred from homology"/>
<keyword evidence="13" id="KW-1185">Reference proteome</keyword>
<gene>
    <name evidence="12" type="ORF">HIM_03427</name>
</gene>
<feature type="compositionally biased region" description="Basic and acidic residues" evidence="9">
    <location>
        <begin position="630"/>
        <end position="640"/>
    </location>
</feature>
<evidence type="ECO:0000313" key="13">
    <source>
        <dbReference type="Proteomes" id="UP000054481"/>
    </source>
</evidence>
<dbReference type="GO" id="GO:0045132">
    <property type="term" value="P:meiotic chromosome segregation"/>
    <property type="evidence" value="ECO:0007669"/>
    <property type="project" value="InterPro"/>
</dbReference>
<keyword evidence="5" id="KW-0159">Chromosome partition</keyword>
<keyword evidence="7" id="KW-0131">Cell cycle</keyword>
<dbReference type="InterPro" id="IPR011515">
    <property type="entry name" value="Shugoshin_C"/>
</dbReference>
<evidence type="ECO:0000259" key="10">
    <source>
        <dbReference type="Pfam" id="PF07557"/>
    </source>
</evidence>
<dbReference type="GO" id="GO:0005634">
    <property type="term" value="C:nucleus"/>
    <property type="evidence" value="ECO:0007669"/>
    <property type="project" value="InterPro"/>
</dbReference>
<sequence length="650" mass="71562">MARLNEPPVSSDSLETLRRKMLRQNRDLAKSNNIRALRIRELENECAGMLSENLELRGRILELEKQVEDSHAQRIADHALSIKEKLESQLAEWSNLVAGLGLEPPLKRYSPRRRRSTKPRLSCSASRPSPSQRRLRDVARDVEELGLISETKSYPRQSMNPGQILALQSEADSSDSPDLGPPPISQFIEEDPVKVDSPSRSATADIMTLSPARATEPPASFTSPHIEKAIESPRYSPEVPTLRILPSEDESQLGNSSDPTMQYAKAGSKRKLGARDNVENIPTHSRTDENQPFKITAERMSTRDKIDGSALRDSVISRKEGREKKVPISNSRKPLAAKSTNDDIRSPMKNPKTAAADKSTASKTDLTKPRPITSRSKPKTKIHPPTRAEESKPNLVATSVVDFESTAPLAEPTFLPPSSPEPIQCESAHRGDTPPPADISSTGETTRPSRRNRTAISYAEPNLRDKMRRPTKELFDAVAGEGKYARRSSQAGTPNSETFRVKRESSGGESWKTVADPSKEAPECDQPPPSPLAGKASLSHQLPNTVVTERRRRPSSIVKITGRPDEVTDQESGDQHGEADTTADTSGSGDVDIYEFTSSSPQTDNEEVVVTKKSARRQTISSRRASSTTDGDKGGELKDRKSARRRSMMV</sequence>
<feature type="compositionally biased region" description="Basic residues" evidence="9">
    <location>
        <begin position="641"/>
        <end position="650"/>
    </location>
</feature>
<feature type="region of interest" description="Disordered" evidence="9">
    <location>
        <begin position="213"/>
        <end position="650"/>
    </location>
</feature>
<comment type="similarity">
    <text evidence="2">Belongs to the shugoshin family.</text>
</comment>
<evidence type="ECO:0000259" key="11">
    <source>
        <dbReference type="Pfam" id="PF07558"/>
    </source>
</evidence>
<evidence type="ECO:0000313" key="12">
    <source>
        <dbReference type="EMBL" id="KJZ77106.1"/>
    </source>
</evidence>
<keyword evidence="6" id="KW-0175">Coiled coil</keyword>
<feature type="compositionally biased region" description="Polar residues" evidence="9">
    <location>
        <begin position="487"/>
        <end position="498"/>
    </location>
</feature>
<feature type="compositionally biased region" description="Basic and acidic residues" evidence="9">
    <location>
        <begin position="285"/>
        <end position="307"/>
    </location>
</feature>
<protein>
    <recommendedName>
        <fullName evidence="14">Shugoshin C-terminal domain-containing protein</fullName>
    </recommendedName>
</protein>
<feature type="region of interest" description="Disordered" evidence="9">
    <location>
        <begin position="104"/>
        <end position="138"/>
    </location>
</feature>
<dbReference type="EMBL" id="KQ030508">
    <property type="protein sequence ID" value="KJZ77106.1"/>
    <property type="molecule type" value="Genomic_DNA"/>
</dbReference>
<feature type="domain" description="Shugoshin C-terminal" evidence="10">
    <location>
        <begin position="447"/>
        <end position="469"/>
    </location>
</feature>